<gene>
    <name evidence="2" type="ORF">PACLA_8A061179</name>
</gene>
<dbReference type="Pfam" id="PF20146">
    <property type="entry name" value="NRF"/>
    <property type="match status" value="1"/>
</dbReference>
<feature type="domain" description="Nose resistant-to-fluoxetine protein N-terminal" evidence="1">
    <location>
        <begin position="1"/>
        <end position="29"/>
    </location>
</feature>
<evidence type="ECO:0000259" key="1">
    <source>
        <dbReference type="Pfam" id="PF20146"/>
    </source>
</evidence>
<feature type="non-terminal residue" evidence="2">
    <location>
        <position position="1"/>
    </location>
</feature>
<reference evidence="2" key="1">
    <citation type="submission" date="2020-04" db="EMBL/GenBank/DDBJ databases">
        <authorList>
            <person name="Alioto T."/>
            <person name="Alioto T."/>
            <person name="Gomez Garrido J."/>
        </authorList>
    </citation>
    <scope>NUCLEOTIDE SEQUENCE</scope>
    <source>
        <strain evidence="2">A484AB</strain>
    </source>
</reference>
<dbReference type="InterPro" id="IPR006621">
    <property type="entry name" value="Nose-resist-to-fluoxetine_N"/>
</dbReference>
<dbReference type="OrthoDB" id="207378at2759"/>
<dbReference type="EMBL" id="CACRXK020009956">
    <property type="protein sequence ID" value="CAB4018322.1"/>
    <property type="molecule type" value="Genomic_DNA"/>
</dbReference>
<organism evidence="2 3">
    <name type="scientific">Paramuricea clavata</name>
    <name type="common">Red gorgonian</name>
    <name type="synonym">Violescent sea-whip</name>
    <dbReference type="NCBI Taxonomy" id="317549"/>
    <lineage>
        <taxon>Eukaryota</taxon>
        <taxon>Metazoa</taxon>
        <taxon>Cnidaria</taxon>
        <taxon>Anthozoa</taxon>
        <taxon>Octocorallia</taxon>
        <taxon>Malacalcyonacea</taxon>
        <taxon>Plexauridae</taxon>
        <taxon>Paramuricea</taxon>
    </lineage>
</organism>
<dbReference type="AlphaFoldDB" id="A0A7D9IX15"/>
<evidence type="ECO:0000313" key="2">
    <source>
        <dbReference type="EMBL" id="CAB4018322.1"/>
    </source>
</evidence>
<dbReference type="Proteomes" id="UP001152795">
    <property type="component" value="Unassembled WGS sequence"/>
</dbReference>
<protein>
    <recommendedName>
        <fullName evidence="1">Nose resistant-to-fluoxetine protein N-terminal domain-containing protein</fullName>
    </recommendedName>
</protein>
<proteinExistence type="predicted"/>
<keyword evidence="3" id="KW-1185">Reference proteome</keyword>
<comment type="caution">
    <text evidence="2">The sequence shown here is derived from an EMBL/GenBank/DDBJ whole genome shotgun (WGS) entry which is preliminary data.</text>
</comment>
<name>A0A7D9IX15_PARCT</name>
<accession>A0A7D9IX15</accession>
<evidence type="ECO:0000313" key="3">
    <source>
        <dbReference type="Proteomes" id="UP001152795"/>
    </source>
</evidence>
<sequence length="50" mass="5480">VDASGKPGSGIYGGNTLWYGSYSECKKLPDSRYCWTAFPGKIFLADNKTE</sequence>
<feature type="non-terminal residue" evidence="2">
    <location>
        <position position="50"/>
    </location>
</feature>